<evidence type="ECO:0000313" key="2">
    <source>
        <dbReference type="EMBL" id="KAG0113812.1"/>
    </source>
</evidence>
<feature type="region of interest" description="Disordered" evidence="1">
    <location>
        <begin position="482"/>
        <end position="590"/>
    </location>
</feature>
<evidence type="ECO:0000256" key="1">
    <source>
        <dbReference type="SAM" id="MobiDB-lite"/>
    </source>
</evidence>
<dbReference type="EMBL" id="JADDUC020000006">
    <property type="protein sequence ID" value="KAI1238039.1"/>
    <property type="molecule type" value="Genomic_DNA"/>
</dbReference>
<dbReference type="EMBL" id="JADDUC010000386">
    <property type="protein sequence ID" value="KAG0113812.1"/>
    <property type="molecule type" value="Genomic_DNA"/>
</dbReference>
<keyword evidence="4" id="KW-1185">Reference proteome</keyword>
<gene>
    <name evidence="3" type="ORF">IHE44_0012747</name>
    <name evidence="2" type="ORF">IHE44_009649</name>
</gene>
<feature type="region of interest" description="Disordered" evidence="1">
    <location>
        <begin position="169"/>
        <end position="269"/>
    </location>
</feature>
<sequence length="691" mass="70997">MQAGIPDVSGASLERSELSHVHGSASLQGPALPSSSQYPQPGDSGAASLPGELLGSRGDPEEVLGQGHSWSTAGKDGHCTGHSSQGTAGPAAGSELSDKDKESPGQEESSSSGNSYKTALTKFSERSEGGMQQEKVEVVGSGAGALEEQEEGKKVPELALADPFFGDLRKGHSGSSAAEDVCAGGEGEERGVGFRGSQGFGAAPEELQQAAGRLGTGQGTEPAGAPRQPQGTATHRAPSPGHSPGPAEPAGSRDELTGSDCSIERGHKGTEISPSFSLAAEGSFSVLLPHPNFQSTPGVFLKKPGKAEGAGALLIPLDSPSCSDEASGKSPGSLGKEHLPESTVKETCEHLESLKLGSPCPGRIQPFPCLSFLEKVGAWNVTQPGQCPDATSSAVPAAFPPARKTLSAPPRPSSCVLPAQKNLRDPEDCSAPGCRLTGSLGSLHFPGRSIASPALSRCQSDHAVNVGSRSRAWAGLVTEPLQLPGEENPALGGSDSTPAPSRTLRPHPGPGAADVGSPRRSSAPDVFVPSAAQLPKTNGSSPAGGHQDCEQKENPSLSLSIATAPDRLDKPGATSSGGWDVPGRNGEPRGAPGCAWGLPWPCPIPPGALLDTPKKEEMDIEERIPIYLRNLGIEQSPGTILAPFVPQRPLQELEFSPWQLRSLQDPLGTLARVPPQAQGVFQKEMCTAASL</sequence>
<dbReference type="OrthoDB" id="6163239at2759"/>
<comment type="caution">
    <text evidence="2">The sequence shown here is derived from an EMBL/GenBank/DDBJ whole genome shotgun (WGS) entry which is preliminary data.</text>
</comment>
<dbReference type="AlphaFoldDB" id="A0A835NDS7"/>
<evidence type="ECO:0000313" key="4">
    <source>
        <dbReference type="Proteomes" id="UP000618051"/>
    </source>
</evidence>
<feature type="compositionally biased region" description="Basic and acidic residues" evidence="1">
    <location>
        <begin position="251"/>
        <end position="269"/>
    </location>
</feature>
<accession>A0A835NDS7</accession>
<feature type="region of interest" description="Disordered" evidence="1">
    <location>
        <begin position="1"/>
        <end position="135"/>
    </location>
</feature>
<proteinExistence type="predicted"/>
<organism evidence="2">
    <name type="scientific">Lamprotornis superbus</name>
    <dbReference type="NCBI Taxonomy" id="245042"/>
    <lineage>
        <taxon>Eukaryota</taxon>
        <taxon>Metazoa</taxon>
        <taxon>Chordata</taxon>
        <taxon>Craniata</taxon>
        <taxon>Vertebrata</taxon>
        <taxon>Euteleostomi</taxon>
        <taxon>Archelosauria</taxon>
        <taxon>Archosauria</taxon>
        <taxon>Dinosauria</taxon>
        <taxon>Saurischia</taxon>
        <taxon>Theropoda</taxon>
        <taxon>Coelurosauria</taxon>
        <taxon>Aves</taxon>
        <taxon>Neognathae</taxon>
        <taxon>Neoaves</taxon>
        <taxon>Telluraves</taxon>
        <taxon>Australaves</taxon>
        <taxon>Passeriformes</taxon>
        <taxon>Sturnidae</taxon>
        <taxon>Lamprotornis</taxon>
    </lineage>
</organism>
<evidence type="ECO:0000313" key="3">
    <source>
        <dbReference type="EMBL" id="KAI1238039.1"/>
    </source>
</evidence>
<name>A0A835NDS7_9PASS</name>
<protein>
    <submittedName>
        <fullName evidence="2">Uncharacterized protein</fullName>
    </submittedName>
</protein>
<feature type="region of interest" description="Disordered" evidence="1">
    <location>
        <begin position="318"/>
        <end position="341"/>
    </location>
</feature>
<reference evidence="2" key="1">
    <citation type="submission" date="2020-10" db="EMBL/GenBank/DDBJ databases">
        <title>Feather gene expression reveals the developmental basis of iridescence in African starlings.</title>
        <authorList>
            <person name="Rubenstein D.R."/>
        </authorList>
    </citation>
    <scope>NUCLEOTIDE SEQUENCE</scope>
    <source>
        <strain evidence="2">SS15</strain>
        <tissue evidence="2">Liver</tissue>
    </source>
</reference>
<reference evidence="3 4" key="2">
    <citation type="journal article" date="2021" name="J. Hered.">
        <title>Feather Gene Expression Elucidates the Developmental Basis of Plumage Iridescence in African Starlings.</title>
        <authorList>
            <person name="Rubenstein D.R."/>
            <person name="Corvelo A."/>
            <person name="MacManes M.D."/>
            <person name="Maia R."/>
            <person name="Narzisi G."/>
            <person name="Rousaki A."/>
            <person name="Vandenabeele P."/>
            <person name="Shawkey M.D."/>
            <person name="Solomon J."/>
        </authorList>
    </citation>
    <scope>NUCLEOTIDE SEQUENCE [LARGE SCALE GENOMIC DNA]</scope>
    <source>
        <strain evidence="3">SS15</strain>
    </source>
</reference>
<dbReference type="Proteomes" id="UP000618051">
    <property type="component" value="Unassembled WGS sequence"/>
</dbReference>
<reference evidence="3" key="3">
    <citation type="submission" date="2022-01" db="EMBL/GenBank/DDBJ databases">
        <authorList>
            <person name="Rubenstein D.R."/>
        </authorList>
    </citation>
    <scope>NUCLEOTIDE SEQUENCE</scope>
    <source>
        <strain evidence="3">SS15</strain>
        <tissue evidence="3">Liver</tissue>
    </source>
</reference>
<feature type="compositionally biased region" description="Low complexity" evidence="1">
    <location>
        <begin position="106"/>
        <end position="115"/>
    </location>
</feature>